<dbReference type="InterPro" id="IPR008928">
    <property type="entry name" value="6-hairpin_glycosidase_sf"/>
</dbReference>
<sequence>MRSERQRAQQAGIAINTAAPADCRLAYAVLHGLTAASGGMAAAVTTSLPERSGAGRNYDYRYAWIRDQCYAGEAVAAHGARLELLDSAVAFVSARVLADGDRLRPAYTVHGGPVPDERRVGLPGYPGSDVVVGNRVNRQFQLDAVGEALHLFATAASAGRLTEDAASAARVAADVIARRWERPDAGVWETEDRLWTHSRLACVAGLRAAAASLATPAEADGWRSLADAILDRTAATGLTRRGYWRRAPGDDRVDAALLVPMIRDALSAGTDATLREIRDGLTEDGFVYRYRVGDRPLGEAEGAFMLCGFLLALAEHRAGDTAAARARFERVRSGCGTTGLFTEEYDVRQRQLRANLPQAFVHALLLETAARLGPG</sequence>
<dbReference type="InterPro" id="IPR012341">
    <property type="entry name" value="6hp_glycosidase-like_sf"/>
</dbReference>
<comment type="caution">
    <text evidence="2">The sequence shown here is derived from an EMBL/GenBank/DDBJ whole genome shotgun (WGS) entry which is preliminary data.</text>
</comment>
<dbReference type="GO" id="GO:0005993">
    <property type="term" value="P:trehalose catabolic process"/>
    <property type="evidence" value="ECO:0007669"/>
    <property type="project" value="TreeGrafter"/>
</dbReference>
<dbReference type="AlphaFoldDB" id="A0A2P4UHP4"/>
<keyword evidence="3" id="KW-1185">Reference proteome</keyword>
<protein>
    <submittedName>
        <fullName evidence="2">Trehalase</fullName>
        <ecNumber evidence="2">3.2.1.28</ecNumber>
    </submittedName>
</protein>
<accession>A0A2P4UHP4</accession>
<dbReference type="Pfam" id="PF00723">
    <property type="entry name" value="Glyco_hydro_15"/>
    <property type="match status" value="1"/>
</dbReference>
<keyword evidence="2" id="KW-0326">Glycosidase</keyword>
<dbReference type="GO" id="GO:0004555">
    <property type="term" value="F:alpha,alpha-trehalase activity"/>
    <property type="evidence" value="ECO:0007669"/>
    <property type="project" value="UniProtKB-EC"/>
</dbReference>
<evidence type="ECO:0000313" key="2">
    <source>
        <dbReference type="EMBL" id="POM24575.1"/>
    </source>
</evidence>
<dbReference type="EMBL" id="MTBP01000002">
    <property type="protein sequence ID" value="POM24575.1"/>
    <property type="molecule type" value="Genomic_DNA"/>
</dbReference>
<dbReference type="SUPFAM" id="SSF48208">
    <property type="entry name" value="Six-hairpin glycosidases"/>
    <property type="match status" value="1"/>
</dbReference>
<dbReference type="PANTHER" id="PTHR31616">
    <property type="entry name" value="TREHALASE"/>
    <property type="match status" value="1"/>
</dbReference>
<proteinExistence type="predicted"/>
<gene>
    <name evidence="2" type="ORF">BTM25_32040</name>
</gene>
<dbReference type="RefSeq" id="WP_235828439.1">
    <property type="nucleotide sequence ID" value="NZ_MTBP01000002.1"/>
</dbReference>
<dbReference type="PANTHER" id="PTHR31616:SF10">
    <property type="entry name" value="TREHALASE"/>
    <property type="match status" value="1"/>
</dbReference>
<dbReference type="EC" id="3.2.1.28" evidence="2"/>
<evidence type="ECO:0000259" key="1">
    <source>
        <dbReference type="Pfam" id="PF00723"/>
    </source>
</evidence>
<name>A0A2P4UHP4_9ACTN</name>
<organism evidence="2 3">
    <name type="scientific">Actinomadura rubteroloni</name>
    <dbReference type="NCBI Taxonomy" id="1926885"/>
    <lineage>
        <taxon>Bacteria</taxon>
        <taxon>Bacillati</taxon>
        <taxon>Actinomycetota</taxon>
        <taxon>Actinomycetes</taxon>
        <taxon>Streptosporangiales</taxon>
        <taxon>Thermomonosporaceae</taxon>
        <taxon>Actinomadura</taxon>
    </lineage>
</organism>
<dbReference type="Proteomes" id="UP000242367">
    <property type="component" value="Unassembled WGS sequence"/>
</dbReference>
<reference evidence="2 3" key="1">
    <citation type="journal article" date="2017" name="Chemistry">
        <title>Isolation, Biosynthesis and Chemical Modifications of Rubterolones A-F: Rare Tropolone Alkaloids from Actinomadura sp. 5-2.</title>
        <authorList>
            <person name="Guo H."/>
            <person name="Benndorf R."/>
            <person name="Leichnitz D."/>
            <person name="Klassen J.L."/>
            <person name="Vollmers J."/>
            <person name="Gorls H."/>
            <person name="Steinacker M."/>
            <person name="Weigel C."/>
            <person name="Dahse H.M."/>
            <person name="Kaster A.K."/>
            <person name="de Beer Z.W."/>
            <person name="Poulsen M."/>
            <person name="Beemelmanns C."/>
        </authorList>
    </citation>
    <scope>NUCLEOTIDE SEQUENCE [LARGE SCALE GENOMIC DNA]</scope>
    <source>
        <strain evidence="2 3">5-2</strain>
    </source>
</reference>
<evidence type="ECO:0000313" key="3">
    <source>
        <dbReference type="Proteomes" id="UP000242367"/>
    </source>
</evidence>
<dbReference type="InterPro" id="IPR011613">
    <property type="entry name" value="GH15-like"/>
</dbReference>
<dbReference type="Gene3D" id="1.50.10.10">
    <property type="match status" value="1"/>
</dbReference>
<keyword evidence="2" id="KW-0378">Hydrolase</keyword>
<feature type="domain" description="GH15-like" evidence="1">
    <location>
        <begin position="35"/>
        <end position="369"/>
    </location>
</feature>